<dbReference type="EMBL" id="DF973306">
    <property type="protein sequence ID" value="GAU25184.1"/>
    <property type="molecule type" value="Genomic_DNA"/>
</dbReference>
<dbReference type="Proteomes" id="UP000242715">
    <property type="component" value="Unassembled WGS sequence"/>
</dbReference>
<proteinExistence type="predicted"/>
<dbReference type="AlphaFoldDB" id="A0A2Z6LYS1"/>
<keyword evidence="2" id="KW-1185">Reference proteome</keyword>
<protein>
    <submittedName>
        <fullName evidence="1">Uncharacterized protein</fullName>
    </submittedName>
</protein>
<sequence length="63" mass="7191">MMGNSTGSCIMRFELATHKILSFYLDQELYQLTNIILIADHEGKSYKTVNTNTPKRFEVSSCT</sequence>
<organism evidence="1 2">
    <name type="scientific">Trifolium subterraneum</name>
    <name type="common">Subterranean clover</name>
    <dbReference type="NCBI Taxonomy" id="3900"/>
    <lineage>
        <taxon>Eukaryota</taxon>
        <taxon>Viridiplantae</taxon>
        <taxon>Streptophyta</taxon>
        <taxon>Embryophyta</taxon>
        <taxon>Tracheophyta</taxon>
        <taxon>Spermatophyta</taxon>
        <taxon>Magnoliopsida</taxon>
        <taxon>eudicotyledons</taxon>
        <taxon>Gunneridae</taxon>
        <taxon>Pentapetalae</taxon>
        <taxon>rosids</taxon>
        <taxon>fabids</taxon>
        <taxon>Fabales</taxon>
        <taxon>Fabaceae</taxon>
        <taxon>Papilionoideae</taxon>
        <taxon>50 kb inversion clade</taxon>
        <taxon>NPAAA clade</taxon>
        <taxon>Hologalegina</taxon>
        <taxon>IRL clade</taxon>
        <taxon>Trifolieae</taxon>
        <taxon>Trifolium</taxon>
    </lineage>
</organism>
<accession>A0A2Z6LYS1</accession>
<gene>
    <name evidence="1" type="ORF">TSUD_150830</name>
</gene>
<reference evidence="2" key="1">
    <citation type="journal article" date="2017" name="Front. Plant Sci.">
        <title>Climate Clever Clovers: New Paradigm to Reduce the Environmental Footprint of Ruminants by Breeding Low Methanogenic Forages Utilizing Haplotype Variation.</title>
        <authorList>
            <person name="Kaur P."/>
            <person name="Appels R."/>
            <person name="Bayer P.E."/>
            <person name="Keeble-Gagnere G."/>
            <person name="Wang J."/>
            <person name="Hirakawa H."/>
            <person name="Shirasawa K."/>
            <person name="Vercoe P."/>
            <person name="Stefanova K."/>
            <person name="Durmic Z."/>
            <person name="Nichols P."/>
            <person name="Revell C."/>
            <person name="Isobe S.N."/>
            <person name="Edwards D."/>
            <person name="Erskine W."/>
        </authorList>
    </citation>
    <scope>NUCLEOTIDE SEQUENCE [LARGE SCALE GENOMIC DNA]</scope>
    <source>
        <strain evidence="2">cv. Daliak</strain>
    </source>
</reference>
<evidence type="ECO:0000313" key="1">
    <source>
        <dbReference type="EMBL" id="GAU25184.1"/>
    </source>
</evidence>
<evidence type="ECO:0000313" key="2">
    <source>
        <dbReference type="Proteomes" id="UP000242715"/>
    </source>
</evidence>
<name>A0A2Z6LYS1_TRISU</name>